<dbReference type="AlphaFoldDB" id="A0A3C1KRP2"/>
<dbReference type="Proteomes" id="UP000259273">
    <property type="component" value="Unassembled WGS sequence"/>
</dbReference>
<dbReference type="STRING" id="1121937.GCA_000423125_01675"/>
<feature type="region of interest" description="Disordered" evidence="1">
    <location>
        <begin position="1"/>
        <end position="21"/>
    </location>
</feature>
<evidence type="ECO:0000256" key="1">
    <source>
        <dbReference type="SAM" id="MobiDB-lite"/>
    </source>
</evidence>
<evidence type="ECO:0000313" key="3">
    <source>
        <dbReference type="Proteomes" id="UP000259273"/>
    </source>
</evidence>
<evidence type="ECO:0000313" key="2">
    <source>
        <dbReference type="EMBL" id="HAN29369.1"/>
    </source>
</evidence>
<dbReference type="EMBL" id="DMND01000227">
    <property type="protein sequence ID" value="HAN29369.1"/>
    <property type="molecule type" value="Genomic_DNA"/>
</dbReference>
<gene>
    <name evidence="2" type="ORF">DCP75_16925</name>
</gene>
<name>A0A3C1KRP2_9GAMM</name>
<protein>
    <submittedName>
        <fullName evidence="2">Uncharacterized protein</fullName>
    </submittedName>
</protein>
<organism evidence="2 3">
    <name type="scientific">Haliea salexigens</name>
    <dbReference type="NCBI Taxonomy" id="287487"/>
    <lineage>
        <taxon>Bacteria</taxon>
        <taxon>Pseudomonadati</taxon>
        <taxon>Pseudomonadota</taxon>
        <taxon>Gammaproteobacteria</taxon>
        <taxon>Cellvibrionales</taxon>
        <taxon>Halieaceae</taxon>
        <taxon>Haliea</taxon>
    </lineage>
</organism>
<proteinExistence type="predicted"/>
<reference evidence="2 3" key="1">
    <citation type="journal article" date="2018" name="Nat. Biotechnol.">
        <title>A standardized bacterial taxonomy based on genome phylogeny substantially revises the tree of life.</title>
        <authorList>
            <person name="Parks D.H."/>
            <person name="Chuvochina M."/>
            <person name="Waite D.W."/>
            <person name="Rinke C."/>
            <person name="Skarshewski A."/>
            <person name="Chaumeil P.A."/>
            <person name="Hugenholtz P."/>
        </authorList>
    </citation>
    <scope>NUCLEOTIDE SEQUENCE [LARGE SCALE GENOMIC DNA]</scope>
    <source>
        <strain evidence="2">UBA9158</strain>
    </source>
</reference>
<accession>A0A3C1KRP2</accession>
<comment type="caution">
    <text evidence="2">The sequence shown here is derived from an EMBL/GenBank/DDBJ whole genome shotgun (WGS) entry which is preliminary data.</text>
</comment>
<feature type="region of interest" description="Disordered" evidence="1">
    <location>
        <begin position="221"/>
        <end position="244"/>
    </location>
</feature>
<sequence>MRENFASGGVIDNPRSPEDHYHNARLQELGGDYAAARRSYISYFRSDLPLLDPHLRFLAFLKVQEGTAGARETYTTLMAGKEDGMPAYVRLLLLEAPQRVLALENHAGQHPDFAPVYYHLSEDLSARRLGFQTLADKRAERRYLQQFQAADEAGGLLKYMIDQALVEQWRNDASERLQALHALGDGTLENPVSLSFAINNAGYTAQVAIAEPALEVLWNLQGSPEPRSTGDSGGINPQTGKPTPKLFFNLPAGQPDSKIEVRYRDLRGSLQGPYSFEFKGRKQSEDANQRVLESTTTSWVSFRDYDGKRLLYFTHLMSYRGSIEKIQYGLNAAQPSRNFRFPPWRKPGLAPIDAKTPAYITVPRSTRYVTVQLTYKNGEKSTVQRFDYPG</sequence>